<feature type="compositionally biased region" description="Basic and acidic residues" evidence="3">
    <location>
        <begin position="375"/>
        <end position="408"/>
    </location>
</feature>
<dbReference type="HOGENOM" id="CLU_009855_0_0_1"/>
<keyword evidence="2" id="KW-0694">RNA-binding</keyword>
<dbReference type="AlphaFoldDB" id="R7TSD9"/>
<dbReference type="SUPFAM" id="SSF54928">
    <property type="entry name" value="RNA-binding domain, RBD"/>
    <property type="match status" value="1"/>
</dbReference>
<dbReference type="GO" id="GO:0006397">
    <property type="term" value="P:mRNA processing"/>
    <property type="evidence" value="ECO:0007669"/>
    <property type="project" value="UniProtKB-KW"/>
</dbReference>
<evidence type="ECO:0000313" key="7">
    <source>
        <dbReference type="EnsemblMetazoa" id="CapteP219854"/>
    </source>
</evidence>
<evidence type="ECO:0000256" key="2">
    <source>
        <dbReference type="PROSITE-ProRule" id="PRU00176"/>
    </source>
</evidence>
<reference evidence="8" key="1">
    <citation type="submission" date="2012-12" db="EMBL/GenBank/DDBJ databases">
        <authorList>
            <person name="Hellsten U."/>
            <person name="Grimwood J."/>
            <person name="Chapman J.A."/>
            <person name="Shapiro H."/>
            <person name="Aerts A."/>
            <person name="Otillar R.P."/>
            <person name="Terry A.Y."/>
            <person name="Boore J.L."/>
            <person name="Simakov O."/>
            <person name="Marletaz F."/>
            <person name="Cho S.-J."/>
            <person name="Edsinger-Gonzales E."/>
            <person name="Havlak P."/>
            <person name="Kuo D.-H."/>
            <person name="Larsson T."/>
            <person name="Lv J."/>
            <person name="Arendt D."/>
            <person name="Savage R."/>
            <person name="Osoegawa K."/>
            <person name="de Jong P."/>
            <person name="Lindberg D.R."/>
            <person name="Seaver E.C."/>
            <person name="Weisblat D.A."/>
            <person name="Putnam N.H."/>
            <person name="Grigoriev I.V."/>
            <person name="Rokhsar D.S."/>
        </authorList>
    </citation>
    <scope>NUCLEOTIDE SEQUENCE</scope>
    <source>
        <strain evidence="8">I ESC-2004</strain>
    </source>
</reference>
<dbReference type="SMART" id="SM00360">
    <property type="entry name" value="RRM"/>
    <property type="match status" value="1"/>
</dbReference>
<dbReference type="InterPro" id="IPR012677">
    <property type="entry name" value="Nucleotide-bd_a/b_plait_sf"/>
</dbReference>
<feature type="compositionally biased region" description="Basic and acidic residues" evidence="3">
    <location>
        <begin position="349"/>
        <end position="360"/>
    </location>
</feature>
<feature type="region of interest" description="Disordered" evidence="3">
    <location>
        <begin position="375"/>
        <end position="580"/>
    </location>
</feature>
<dbReference type="InterPro" id="IPR000504">
    <property type="entry name" value="RRM_dom"/>
</dbReference>
<feature type="region of interest" description="Disordered" evidence="3">
    <location>
        <begin position="161"/>
        <end position="196"/>
    </location>
</feature>
<evidence type="ECO:0000313" key="6">
    <source>
        <dbReference type="EMBL" id="ELT96574.1"/>
    </source>
</evidence>
<dbReference type="STRING" id="283909.R7TSD9"/>
<dbReference type="PANTHER" id="PTHR18806:SF4">
    <property type="entry name" value="RNA-BINDING PROTEIN 25"/>
    <property type="match status" value="1"/>
</dbReference>
<dbReference type="EMBL" id="KB308794">
    <property type="protein sequence ID" value="ELT96574.1"/>
    <property type="molecule type" value="Genomic_DNA"/>
</dbReference>
<feature type="domain" description="PWI" evidence="5">
    <location>
        <begin position="635"/>
        <end position="728"/>
    </location>
</feature>
<evidence type="ECO:0008006" key="9">
    <source>
        <dbReference type="Google" id="ProtNLM"/>
    </source>
</evidence>
<dbReference type="CDD" id="cd12446">
    <property type="entry name" value="RRM_RBM25"/>
    <property type="match status" value="1"/>
</dbReference>
<dbReference type="PROSITE" id="PS51025">
    <property type="entry name" value="PWI"/>
    <property type="match status" value="1"/>
</dbReference>
<dbReference type="PANTHER" id="PTHR18806">
    <property type="entry name" value="RBM25 PROTEIN"/>
    <property type="match status" value="1"/>
</dbReference>
<dbReference type="InterPro" id="IPR052768">
    <property type="entry name" value="RBM25"/>
</dbReference>
<feature type="compositionally biased region" description="Low complexity" evidence="3">
    <location>
        <begin position="542"/>
        <end position="559"/>
    </location>
</feature>
<dbReference type="SUPFAM" id="SSF101233">
    <property type="entry name" value="PWI domain"/>
    <property type="match status" value="1"/>
</dbReference>
<dbReference type="GO" id="GO:0000381">
    <property type="term" value="P:regulation of alternative mRNA splicing, via spliceosome"/>
    <property type="evidence" value="ECO:0007669"/>
    <property type="project" value="TreeGrafter"/>
</dbReference>
<feature type="compositionally biased region" description="Basic and acidic residues" evidence="3">
    <location>
        <begin position="248"/>
        <end position="258"/>
    </location>
</feature>
<feature type="compositionally biased region" description="Basic and acidic residues" evidence="3">
    <location>
        <begin position="266"/>
        <end position="339"/>
    </location>
</feature>
<dbReference type="InterPro" id="IPR035979">
    <property type="entry name" value="RBD_domain_sf"/>
</dbReference>
<dbReference type="Gene3D" id="1.20.1390.10">
    <property type="entry name" value="PWI domain"/>
    <property type="match status" value="1"/>
</dbReference>
<dbReference type="EMBL" id="AMQN01011277">
    <property type="status" value="NOT_ANNOTATED_CDS"/>
    <property type="molecule type" value="Genomic_DNA"/>
</dbReference>
<dbReference type="InterPro" id="IPR002483">
    <property type="entry name" value="PWI_dom"/>
</dbReference>
<sequence>MSYPPRPPMGMPPGMGPPGMMPPYGYPMNMMPPMGMMPLGPPPQMSSNATISAAPVLNKPGSGNQTSDDKPPVTTVFVGNISDRAPDAMVRTMLQRCGNVLSWKRIQGASGKLQAFGFCEYEQPEATLRCIRLLNDWKIADKTLVVKVDAKTKSLLDEYKKKKKRKNGESNGTRGEEKEEGEADEDDGEVKDDDDLQDDLDEFTLREDRVAQAGLDAIMREYSEDLNKVPVVTTEVKDEKKELKKKLLKIEPLSRGEGIDDMELEDDKKDLINREIRSFRDKGEGDLMHDKDNKERDMRGSRKREPDHRDRGDRGDRRNKDRGERRQRMRSRDRDRDRDMEVEDEEEAYERRRQERRLREKEANYQELLKKWESRERKRAREYEKQEEREEEQRLEEDKEARRLKEFLEDYGDDRDDPKFYKGSALARRLKEREKEMELDERDRQREKDELEEIRRKLAEEGHPDVEAQMARIERERDEHLLPRMQSPQPPGPSEVMEQRPRSPSSPESDHDDPYPEDIVSRSPSLPVNTDSQISQSDIFNPSPAISSPAAISASVSPAEQPSKDSKPKRKKMTVGDVFNQEDDELEANARKKKLTKLDPEDLGPVLPFEHRPTTAEEKRRCIKNLIDRIPTGKDELFEYVLDWTMVDQALMAKRIKPWVNKKIVEYIGEEEQSLSDFICQKVMQHSTPLNVLQDISMVLDEEAEVFVVKMWRLLIYETEAKKLGLVK</sequence>
<evidence type="ECO:0000259" key="5">
    <source>
        <dbReference type="PROSITE" id="PS51025"/>
    </source>
</evidence>
<evidence type="ECO:0000256" key="3">
    <source>
        <dbReference type="SAM" id="MobiDB-lite"/>
    </source>
</evidence>
<feature type="compositionally biased region" description="Acidic residues" evidence="3">
    <location>
        <begin position="178"/>
        <end position="196"/>
    </location>
</feature>
<feature type="domain" description="RRM" evidence="4">
    <location>
        <begin position="74"/>
        <end position="151"/>
    </location>
</feature>
<dbReference type="OrthoDB" id="6275295at2759"/>
<evidence type="ECO:0000313" key="8">
    <source>
        <dbReference type="Proteomes" id="UP000014760"/>
    </source>
</evidence>
<evidence type="ECO:0000259" key="4">
    <source>
        <dbReference type="PROSITE" id="PS50102"/>
    </source>
</evidence>
<proteinExistence type="predicted"/>
<dbReference type="InterPro" id="IPR036483">
    <property type="entry name" value="PWI_dom_sf"/>
</dbReference>
<reference evidence="7" key="3">
    <citation type="submission" date="2015-06" db="UniProtKB">
        <authorList>
            <consortium name="EnsemblMetazoa"/>
        </authorList>
    </citation>
    <scope>IDENTIFICATION</scope>
</reference>
<feature type="compositionally biased region" description="Polar residues" evidence="3">
    <location>
        <begin position="522"/>
        <end position="540"/>
    </location>
</feature>
<dbReference type="Gene3D" id="3.30.70.330">
    <property type="match status" value="1"/>
</dbReference>
<dbReference type="GO" id="GO:0003729">
    <property type="term" value="F:mRNA binding"/>
    <property type="evidence" value="ECO:0007669"/>
    <property type="project" value="TreeGrafter"/>
</dbReference>
<feature type="region of interest" description="Disordered" evidence="3">
    <location>
        <begin position="234"/>
        <end position="360"/>
    </location>
</feature>
<feature type="compositionally biased region" description="Basic and acidic residues" evidence="3">
    <location>
        <begin position="429"/>
        <end position="482"/>
    </location>
</feature>
<gene>
    <name evidence="6" type="ORF">CAPTEDRAFT_219854</name>
</gene>
<keyword evidence="1" id="KW-0507">mRNA processing</keyword>
<dbReference type="FunFam" id="3.30.70.330:FF:001961">
    <property type="match status" value="1"/>
</dbReference>
<dbReference type="OMA" id="DGCVNKK"/>
<name>R7TSD9_CAPTE</name>
<dbReference type="EnsemblMetazoa" id="CapteT219854">
    <property type="protein sequence ID" value="CapteP219854"/>
    <property type="gene ID" value="CapteG219854"/>
</dbReference>
<dbReference type="GO" id="GO:0005681">
    <property type="term" value="C:spliceosomal complex"/>
    <property type="evidence" value="ECO:0007669"/>
    <property type="project" value="TreeGrafter"/>
</dbReference>
<dbReference type="Proteomes" id="UP000014760">
    <property type="component" value="Unassembled WGS sequence"/>
</dbReference>
<dbReference type="Pfam" id="PF00076">
    <property type="entry name" value="RRM_1"/>
    <property type="match status" value="1"/>
</dbReference>
<dbReference type="SMART" id="SM00311">
    <property type="entry name" value="PWI"/>
    <property type="match status" value="1"/>
</dbReference>
<protein>
    <recommendedName>
        <fullName evidence="9">PWI domain-containing protein</fullName>
    </recommendedName>
</protein>
<dbReference type="FunFam" id="1.20.1390.10:FF:000004">
    <property type="entry name" value="RNA-binding motif protein 25"/>
    <property type="match status" value="1"/>
</dbReference>
<dbReference type="PROSITE" id="PS50102">
    <property type="entry name" value="RRM"/>
    <property type="match status" value="1"/>
</dbReference>
<organism evidence="6">
    <name type="scientific">Capitella teleta</name>
    <name type="common">Polychaete worm</name>
    <dbReference type="NCBI Taxonomy" id="283909"/>
    <lineage>
        <taxon>Eukaryota</taxon>
        <taxon>Metazoa</taxon>
        <taxon>Spiralia</taxon>
        <taxon>Lophotrochozoa</taxon>
        <taxon>Annelida</taxon>
        <taxon>Polychaeta</taxon>
        <taxon>Sedentaria</taxon>
        <taxon>Scolecida</taxon>
        <taxon>Capitellidae</taxon>
        <taxon>Capitella</taxon>
    </lineage>
</organism>
<accession>R7TSD9</accession>
<keyword evidence="8" id="KW-1185">Reference proteome</keyword>
<dbReference type="FunCoup" id="R7TSD9">
    <property type="interactions" value="2688"/>
</dbReference>
<reference evidence="6 8" key="2">
    <citation type="journal article" date="2013" name="Nature">
        <title>Insights into bilaterian evolution from three spiralian genomes.</title>
        <authorList>
            <person name="Simakov O."/>
            <person name="Marletaz F."/>
            <person name="Cho S.J."/>
            <person name="Edsinger-Gonzales E."/>
            <person name="Havlak P."/>
            <person name="Hellsten U."/>
            <person name="Kuo D.H."/>
            <person name="Larsson T."/>
            <person name="Lv J."/>
            <person name="Arendt D."/>
            <person name="Savage R."/>
            <person name="Osoegawa K."/>
            <person name="de Jong P."/>
            <person name="Grimwood J."/>
            <person name="Chapman J.A."/>
            <person name="Shapiro H."/>
            <person name="Aerts A."/>
            <person name="Otillar R.P."/>
            <person name="Terry A.Y."/>
            <person name="Boore J.L."/>
            <person name="Grigoriev I.V."/>
            <person name="Lindberg D.R."/>
            <person name="Seaver E.C."/>
            <person name="Weisblat D.A."/>
            <person name="Putnam N.H."/>
            <person name="Rokhsar D.S."/>
        </authorList>
    </citation>
    <scope>NUCLEOTIDE SEQUENCE</scope>
    <source>
        <strain evidence="6 8">I ESC-2004</strain>
    </source>
</reference>
<evidence type="ECO:0000256" key="1">
    <source>
        <dbReference type="ARBA" id="ARBA00022664"/>
    </source>
</evidence>
<dbReference type="InterPro" id="IPR034268">
    <property type="entry name" value="RBM25_RRM"/>
</dbReference>
<dbReference type="Pfam" id="PF01480">
    <property type="entry name" value="PWI"/>
    <property type="match status" value="1"/>
</dbReference>